<name>A0ABQ9QKB9_9PEZI</name>
<evidence type="ECO:0000313" key="1">
    <source>
        <dbReference type="EMBL" id="KAK1474946.1"/>
    </source>
</evidence>
<dbReference type="GeneID" id="85416012"/>
<gene>
    <name evidence="1" type="ORF">CTAM01_15780</name>
</gene>
<reference evidence="1 2" key="1">
    <citation type="submission" date="2016-10" db="EMBL/GenBank/DDBJ databases">
        <title>The genome sequence of Colletotrichum fioriniae PJ7.</title>
        <authorList>
            <person name="Baroncelli R."/>
        </authorList>
    </citation>
    <scope>NUCLEOTIDE SEQUENCE [LARGE SCALE GENOMIC DNA]</scope>
    <source>
        <strain evidence="1 2">Tom-12</strain>
    </source>
</reference>
<dbReference type="EMBL" id="MLFU01000178">
    <property type="protein sequence ID" value="KAK1474946.1"/>
    <property type="molecule type" value="Genomic_DNA"/>
</dbReference>
<sequence length="113" mass="12150">MATSNPSDEFTILTPNAMLGYGYDSNHFWYGINKYKPSAIIVDSGSTDGGPYKLGMGKMTCGRGSYTRDLEPILAACYHHKIKVLIGSAGGDGSNKHVAEMLDLVKEITESNG</sequence>
<organism evidence="1 2">
    <name type="scientific">Colletotrichum tamarilloi</name>
    <dbReference type="NCBI Taxonomy" id="1209934"/>
    <lineage>
        <taxon>Eukaryota</taxon>
        <taxon>Fungi</taxon>
        <taxon>Dikarya</taxon>
        <taxon>Ascomycota</taxon>
        <taxon>Pezizomycotina</taxon>
        <taxon>Sordariomycetes</taxon>
        <taxon>Hypocreomycetidae</taxon>
        <taxon>Glomerellales</taxon>
        <taxon>Glomerellaceae</taxon>
        <taxon>Colletotrichum</taxon>
        <taxon>Colletotrichum acutatum species complex</taxon>
    </lineage>
</organism>
<evidence type="ECO:0000313" key="2">
    <source>
        <dbReference type="Proteomes" id="UP001227543"/>
    </source>
</evidence>
<accession>A0ABQ9QKB9</accession>
<protein>
    <submittedName>
        <fullName evidence="1">Uncharacterized protein</fullName>
    </submittedName>
</protein>
<comment type="caution">
    <text evidence="1">The sequence shown here is derived from an EMBL/GenBank/DDBJ whole genome shotgun (WGS) entry which is preliminary data.</text>
</comment>
<dbReference type="Proteomes" id="UP001227543">
    <property type="component" value="Unassembled WGS sequence"/>
</dbReference>
<proteinExistence type="predicted"/>
<keyword evidence="2" id="KW-1185">Reference proteome</keyword>
<dbReference type="RefSeq" id="XP_060373627.1">
    <property type="nucleotide sequence ID" value="XM_060531774.1"/>
</dbReference>